<dbReference type="Pfam" id="PF14559">
    <property type="entry name" value="TPR_19"/>
    <property type="match status" value="1"/>
</dbReference>
<dbReference type="RefSeq" id="WP_324275833.1">
    <property type="nucleotide sequence ID" value="NZ_CP141261.1"/>
</dbReference>
<dbReference type="Proteomes" id="UP001324287">
    <property type="component" value="Chromosome"/>
</dbReference>
<reference evidence="1 2" key="1">
    <citation type="submission" date="2023-12" db="EMBL/GenBank/DDBJ databases">
        <title>Blastococcus brunescens sp. nov., an actonobacterium isolated from sandstone collected in sahara desert.</title>
        <authorList>
            <person name="Gtari M."/>
            <person name="Ghodhbane F."/>
        </authorList>
    </citation>
    <scope>NUCLEOTIDE SEQUENCE [LARGE SCALE GENOMIC DNA]</scope>
    <source>
        <strain evidence="1 2">BMG 8361</strain>
    </source>
</reference>
<sequence>MTHQPDEIDLHSVDLNSVDLNSVDLHSEFLRADLFLAMGRPAEAARILERVVVAEPTNEAALELLARAYFGSAQLARSEDALTRLVHLAPANGWARRALARTLERQSRGVEAVPHHRVADALGAE</sequence>
<evidence type="ECO:0000313" key="1">
    <source>
        <dbReference type="EMBL" id="WRL64506.1"/>
    </source>
</evidence>
<organism evidence="1 2">
    <name type="scientific">Blastococcus brunescens</name>
    <dbReference type="NCBI Taxonomy" id="1564165"/>
    <lineage>
        <taxon>Bacteria</taxon>
        <taxon>Bacillati</taxon>
        <taxon>Actinomycetota</taxon>
        <taxon>Actinomycetes</taxon>
        <taxon>Geodermatophilales</taxon>
        <taxon>Geodermatophilaceae</taxon>
        <taxon>Blastococcus</taxon>
    </lineage>
</organism>
<name>A0ABZ1B2X5_9ACTN</name>
<accession>A0ABZ1B2X5</accession>
<dbReference type="InterPro" id="IPR011990">
    <property type="entry name" value="TPR-like_helical_dom_sf"/>
</dbReference>
<gene>
    <name evidence="1" type="ORF">U6N30_01310</name>
</gene>
<protein>
    <submittedName>
        <fullName evidence="1">Tetratricopeptide repeat protein</fullName>
    </submittedName>
</protein>
<dbReference type="Gene3D" id="1.25.40.10">
    <property type="entry name" value="Tetratricopeptide repeat domain"/>
    <property type="match status" value="1"/>
</dbReference>
<evidence type="ECO:0000313" key="2">
    <source>
        <dbReference type="Proteomes" id="UP001324287"/>
    </source>
</evidence>
<keyword evidence="2" id="KW-1185">Reference proteome</keyword>
<dbReference type="SUPFAM" id="SSF48452">
    <property type="entry name" value="TPR-like"/>
    <property type="match status" value="1"/>
</dbReference>
<dbReference type="EMBL" id="CP141261">
    <property type="protein sequence ID" value="WRL64506.1"/>
    <property type="molecule type" value="Genomic_DNA"/>
</dbReference>
<proteinExistence type="predicted"/>